<gene>
    <name evidence="2" type="ORF">EJB05_35935</name>
</gene>
<dbReference type="AlphaFoldDB" id="A0A5J9U897"/>
<feature type="domain" description="DUF1618" evidence="1">
    <location>
        <begin position="236"/>
        <end position="337"/>
    </location>
</feature>
<evidence type="ECO:0000259" key="1">
    <source>
        <dbReference type="Pfam" id="PF07762"/>
    </source>
</evidence>
<keyword evidence="3" id="KW-1185">Reference proteome</keyword>
<dbReference type="InterPro" id="IPR011676">
    <property type="entry name" value="DUF1618"/>
</dbReference>
<dbReference type="EMBL" id="RWGY01000029">
    <property type="protein sequence ID" value="TVU19764.1"/>
    <property type="molecule type" value="Genomic_DNA"/>
</dbReference>
<feature type="non-terminal residue" evidence="2">
    <location>
        <position position="1"/>
    </location>
</feature>
<accession>A0A5J9U897</accession>
<organism evidence="2 3">
    <name type="scientific">Eragrostis curvula</name>
    <name type="common">weeping love grass</name>
    <dbReference type="NCBI Taxonomy" id="38414"/>
    <lineage>
        <taxon>Eukaryota</taxon>
        <taxon>Viridiplantae</taxon>
        <taxon>Streptophyta</taxon>
        <taxon>Embryophyta</taxon>
        <taxon>Tracheophyta</taxon>
        <taxon>Spermatophyta</taxon>
        <taxon>Magnoliopsida</taxon>
        <taxon>Liliopsida</taxon>
        <taxon>Poales</taxon>
        <taxon>Poaceae</taxon>
        <taxon>PACMAD clade</taxon>
        <taxon>Chloridoideae</taxon>
        <taxon>Eragrostideae</taxon>
        <taxon>Eragrostidinae</taxon>
        <taxon>Eragrostis</taxon>
    </lineage>
</organism>
<protein>
    <recommendedName>
        <fullName evidence="1">DUF1618 domain-containing protein</fullName>
    </recommendedName>
</protein>
<proteinExistence type="predicted"/>
<dbReference type="PANTHER" id="PTHR33086">
    <property type="entry name" value="OS05G0468200 PROTEIN-RELATED"/>
    <property type="match status" value="1"/>
</dbReference>
<sequence>MQLPLRRALCSAVIHAHAGPVPLPPSTPTRPPWAMVYQATLLRSSAQRASFHPVAPPTVSHLLVPAHLVDPRPRPDRDIGIKLGAIGGVARATSGDGLLLLDFMDGRATDPVGGGKGAAARARILAGIDPDITRVVCNPLSGEMFRLPGMDGAKKAVPCQPLGLLTRSERPDGPPDRYAVAEISEGHGGEQRTFTMRRFLSQTGEWDELAGLPSPVPLARRLNIDEVLSFAGRLWWVDLSWGAVSADPFSDRPDLRFVELPSGSVTKSMDGQRVQGRYRRLGISEGKLRYFEVSRKDPFFLSSFSLDEGGSSWTQEHHVALNRCWKNHGKSSEEDTPQISTIDPLNASAIHITIGNGGIALSIDLGEEKVFWGGDGAGLALLFSGFLPCVLPPWLEATRIPCAGLSKIN</sequence>
<dbReference type="Gramene" id="TVU19764">
    <property type="protein sequence ID" value="TVU19764"/>
    <property type="gene ID" value="EJB05_35935"/>
</dbReference>
<reference evidence="2 3" key="1">
    <citation type="journal article" date="2019" name="Sci. Rep.">
        <title>A high-quality genome of Eragrostis curvula grass provides insights into Poaceae evolution and supports new strategies to enhance forage quality.</title>
        <authorList>
            <person name="Carballo J."/>
            <person name="Santos B.A.C.M."/>
            <person name="Zappacosta D."/>
            <person name="Garbus I."/>
            <person name="Selva J.P."/>
            <person name="Gallo C.A."/>
            <person name="Diaz A."/>
            <person name="Albertini E."/>
            <person name="Caccamo M."/>
            <person name="Echenique V."/>
        </authorList>
    </citation>
    <scope>NUCLEOTIDE SEQUENCE [LARGE SCALE GENOMIC DNA]</scope>
    <source>
        <strain evidence="3">cv. Victoria</strain>
        <tissue evidence="2">Leaf</tissue>
    </source>
</reference>
<dbReference type="Pfam" id="PF07762">
    <property type="entry name" value="DUF1618"/>
    <property type="match status" value="1"/>
</dbReference>
<name>A0A5J9U897_9POAL</name>
<dbReference type="PANTHER" id="PTHR33086:SF98">
    <property type="entry name" value="OS05G0468200 PROTEIN"/>
    <property type="match status" value="1"/>
</dbReference>
<evidence type="ECO:0000313" key="3">
    <source>
        <dbReference type="Proteomes" id="UP000324897"/>
    </source>
</evidence>
<evidence type="ECO:0000313" key="2">
    <source>
        <dbReference type="EMBL" id="TVU19764.1"/>
    </source>
</evidence>
<dbReference type="Proteomes" id="UP000324897">
    <property type="component" value="Chromosome 7"/>
</dbReference>
<dbReference type="OrthoDB" id="685688at2759"/>
<comment type="caution">
    <text evidence="2">The sequence shown here is derived from an EMBL/GenBank/DDBJ whole genome shotgun (WGS) entry which is preliminary data.</text>
</comment>